<reference evidence="1" key="1">
    <citation type="submission" date="2019-03" db="EMBL/GenBank/DDBJ databases">
        <title>Single cell metagenomics reveals metabolic interactions within the superorganism composed of flagellate Streblomastix strix and complex community of Bacteroidetes bacteria on its surface.</title>
        <authorList>
            <person name="Treitli S.C."/>
            <person name="Kolisko M."/>
            <person name="Husnik F."/>
            <person name="Keeling P."/>
            <person name="Hampl V."/>
        </authorList>
    </citation>
    <scope>NUCLEOTIDE SEQUENCE</scope>
    <source>
        <strain evidence="1">STM</strain>
    </source>
</reference>
<organism evidence="1">
    <name type="scientific">termite gut metagenome</name>
    <dbReference type="NCBI Taxonomy" id="433724"/>
    <lineage>
        <taxon>unclassified sequences</taxon>
        <taxon>metagenomes</taxon>
        <taxon>organismal metagenomes</taxon>
    </lineage>
</organism>
<accession>A0A5J4R9I1</accession>
<sequence>MLPVDVLRICSIHVQDDTVKAVSCFFLISLPVSKTDCLQKGGVPAAPSGTATLLRLSPGHRIYPGTSL</sequence>
<evidence type="ECO:0000313" key="1">
    <source>
        <dbReference type="EMBL" id="KAA6330717.1"/>
    </source>
</evidence>
<comment type="caution">
    <text evidence="1">The sequence shown here is derived from an EMBL/GenBank/DDBJ whole genome shotgun (WGS) entry which is preliminary data.</text>
</comment>
<gene>
    <name evidence="1" type="ORF">EZS27_020602</name>
</gene>
<protein>
    <submittedName>
        <fullName evidence="1">Uncharacterized protein</fullName>
    </submittedName>
</protein>
<name>A0A5J4R9I1_9ZZZZ</name>
<proteinExistence type="predicted"/>
<dbReference type="EMBL" id="SNRY01001466">
    <property type="protein sequence ID" value="KAA6330717.1"/>
    <property type="molecule type" value="Genomic_DNA"/>
</dbReference>
<dbReference type="AlphaFoldDB" id="A0A5J4R9I1"/>